<evidence type="ECO:0000313" key="4">
    <source>
        <dbReference type="Proteomes" id="UP001060771"/>
    </source>
</evidence>
<dbReference type="RefSeq" id="WP_054844325.1">
    <property type="nucleotide sequence ID" value="NZ_AP026830.1"/>
</dbReference>
<reference evidence="4" key="3">
    <citation type="submission" date="2022-09" db="EMBL/GenBank/DDBJ databases">
        <title>Complete genome sequence of Vulcanisaeta souniana.</title>
        <authorList>
            <person name="Kato S."/>
            <person name="Itoh T."/>
            <person name="Ohkuma M."/>
        </authorList>
    </citation>
    <scope>NUCLEOTIDE SEQUENCE [LARGE SCALE GENOMIC DNA]</scope>
    <source>
        <strain evidence="4">JCM 11219</strain>
    </source>
</reference>
<dbReference type="Pfam" id="PF10051">
    <property type="entry name" value="DUF2286"/>
    <property type="match status" value="1"/>
</dbReference>
<reference evidence="2" key="2">
    <citation type="submission" date="2020-09" db="EMBL/GenBank/DDBJ databases">
        <authorList>
            <person name="Sun Q."/>
            <person name="Ohkuma M."/>
        </authorList>
    </citation>
    <scope>NUCLEOTIDE SEQUENCE</scope>
    <source>
        <strain evidence="2">JCM 11219</strain>
    </source>
</reference>
<keyword evidence="4" id="KW-1185">Reference proteome</keyword>
<protein>
    <recommendedName>
        <fullName evidence="5">DUF2286 domain-containing protein</fullName>
    </recommendedName>
</protein>
<accession>A0A830EAS6</accession>
<proteinExistence type="predicted"/>
<reference evidence="1" key="4">
    <citation type="journal article" date="2023" name="Microbiol. Resour. Announc.">
        <title>Complete Genome Sequence of Vulcanisaeta souniana Strain IC-059, a Hyperthermophilic Archaeon Isolated from Hot Spring Water in Japan.</title>
        <authorList>
            <person name="Kato S."/>
            <person name="Itoh T."/>
            <person name="Wu L."/>
            <person name="Ma J."/>
            <person name="Ohkuma M."/>
        </authorList>
    </citation>
    <scope>NUCLEOTIDE SEQUENCE</scope>
    <source>
        <strain evidence="1">JCM 11219</strain>
    </source>
</reference>
<organism evidence="2 3">
    <name type="scientific">Vulcanisaeta souniana JCM 11219</name>
    <dbReference type="NCBI Taxonomy" id="1293586"/>
    <lineage>
        <taxon>Archaea</taxon>
        <taxon>Thermoproteota</taxon>
        <taxon>Thermoprotei</taxon>
        <taxon>Thermoproteales</taxon>
        <taxon>Thermoproteaceae</taxon>
        <taxon>Vulcanisaeta</taxon>
    </lineage>
</organism>
<dbReference type="InterPro" id="IPR017006">
    <property type="entry name" value="UCP032756"/>
</dbReference>
<name>A0A830EAS6_9CREN</name>
<dbReference type="Proteomes" id="UP001060771">
    <property type="component" value="Chromosome"/>
</dbReference>
<dbReference type="GeneID" id="76205790"/>
<sequence>MSEESENAIIYVENESIANKEIVKSNLTETVKDYVKRLLDKWNPDESDFIVLKVPQTISLDLPLNKELYKRVEKFGVKRVGNKAEVEIPTYEIIYSNRWMGEDMETDRFVVIMPYINDEAINQVVNNILASLTPEGEGEGEGEEFLEE</sequence>
<dbReference type="EMBL" id="BMNM01000007">
    <property type="protein sequence ID" value="GGI81183.1"/>
    <property type="molecule type" value="Genomic_DNA"/>
</dbReference>
<reference evidence="2" key="1">
    <citation type="journal article" date="2014" name="Int. J. Syst. Evol. Microbiol.">
        <title>Complete genome sequence of Corynebacterium casei LMG S-19264T (=DSM 44701T), isolated from a smear-ripened cheese.</title>
        <authorList>
            <consortium name="US DOE Joint Genome Institute (JGI-PGF)"/>
            <person name="Walter F."/>
            <person name="Albersmeier A."/>
            <person name="Kalinowski J."/>
            <person name="Ruckert C."/>
        </authorList>
    </citation>
    <scope>NUCLEOTIDE SEQUENCE</scope>
    <source>
        <strain evidence="2">JCM 11219</strain>
    </source>
</reference>
<dbReference type="EMBL" id="AP026830">
    <property type="protein sequence ID" value="BDR91147.1"/>
    <property type="molecule type" value="Genomic_DNA"/>
</dbReference>
<dbReference type="OrthoDB" id="15027at2157"/>
<dbReference type="AlphaFoldDB" id="A0A830EAS6"/>
<evidence type="ECO:0000313" key="2">
    <source>
        <dbReference type="EMBL" id="GGI81183.1"/>
    </source>
</evidence>
<evidence type="ECO:0008006" key="5">
    <source>
        <dbReference type="Google" id="ProtNLM"/>
    </source>
</evidence>
<gene>
    <name evidence="2" type="ORF">GCM10007112_17440</name>
    <name evidence="1" type="ORF">Vsou_02400</name>
</gene>
<dbReference type="Proteomes" id="UP000657075">
    <property type="component" value="Unassembled WGS sequence"/>
</dbReference>
<evidence type="ECO:0000313" key="1">
    <source>
        <dbReference type="EMBL" id="BDR91147.1"/>
    </source>
</evidence>
<evidence type="ECO:0000313" key="3">
    <source>
        <dbReference type="Proteomes" id="UP000657075"/>
    </source>
</evidence>